<feature type="transmembrane region" description="Helical" evidence="5">
    <location>
        <begin position="92"/>
        <end position="112"/>
    </location>
</feature>
<organism evidence="7 8">
    <name type="scientific">Brotaphodocola catenula</name>
    <dbReference type="NCBI Taxonomy" id="2885361"/>
    <lineage>
        <taxon>Bacteria</taxon>
        <taxon>Bacillati</taxon>
        <taxon>Bacillota</taxon>
        <taxon>Clostridia</taxon>
        <taxon>Lachnospirales</taxon>
        <taxon>Lachnospiraceae</taxon>
        <taxon>Brotaphodocola</taxon>
    </lineage>
</organism>
<keyword evidence="7" id="KW-0645">Protease</keyword>
<evidence type="ECO:0000256" key="5">
    <source>
        <dbReference type="SAM" id="Phobius"/>
    </source>
</evidence>
<feature type="transmembrane region" description="Helical" evidence="5">
    <location>
        <begin position="58"/>
        <end position="80"/>
    </location>
</feature>
<dbReference type="InterPro" id="IPR022764">
    <property type="entry name" value="Peptidase_S54_rhomboid_dom"/>
</dbReference>
<keyword evidence="3 5" id="KW-1133">Transmembrane helix</keyword>
<comment type="subcellular location">
    <subcellularLocation>
        <location evidence="1">Membrane</location>
        <topology evidence="1">Multi-pass membrane protein</topology>
    </subcellularLocation>
</comment>
<keyword evidence="7" id="KW-0378">Hydrolase</keyword>
<protein>
    <submittedName>
        <fullName evidence="7">Rhomboid family intramembrane serine protease</fullName>
    </submittedName>
</protein>
<gene>
    <name evidence="7" type="ORF">LKD32_10705</name>
</gene>
<evidence type="ECO:0000256" key="4">
    <source>
        <dbReference type="ARBA" id="ARBA00023136"/>
    </source>
</evidence>
<comment type="caution">
    <text evidence="7">The sequence shown here is derived from an EMBL/GenBank/DDBJ whole genome shotgun (WGS) entry which is preliminary data.</text>
</comment>
<dbReference type="EMBL" id="JAJEPU010000032">
    <property type="protein sequence ID" value="MCC2165333.1"/>
    <property type="molecule type" value="Genomic_DNA"/>
</dbReference>
<evidence type="ECO:0000256" key="2">
    <source>
        <dbReference type="ARBA" id="ARBA00022692"/>
    </source>
</evidence>
<keyword evidence="4 5" id="KW-0472">Membrane</keyword>
<dbReference type="SUPFAM" id="SSF144091">
    <property type="entry name" value="Rhomboid-like"/>
    <property type="match status" value="1"/>
</dbReference>
<feature type="transmembrane region" description="Helical" evidence="5">
    <location>
        <begin position="171"/>
        <end position="188"/>
    </location>
</feature>
<accession>A0AAE3DLP8</accession>
<evidence type="ECO:0000313" key="7">
    <source>
        <dbReference type="EMBL" id="MCC2165333.1"/>
    </source>
</evidence>
<feature type="transmembrane region" description="Helical" evidence="5">
    <location>
        <begin position="141"/>
        <end position="159"/>
    </location>
</feature>
<dbReference type="GO" id="GO:0006508">
    <property type="term" value="P:proteolysis"/>
    <property type="evidence" value="ECO:0007669"/>
    <property type="project" value="UniProtKB-KW"/>
</dbReference>
<dbReference type="PANTHER" id="PTHR43066">
    <property type="entry name" value="RHOMBOID-RELATED PROTEIN"/>
    <property type="match status" value="1"/>
</dbReference>
<name>A0AAE3DLP8_9FIRM</name>
<keyword evidence="2 5" id="KW-0812">Transmembrane</keyword>
<dbReference type="Pfam" id="PF01694">
    <property type="entry name" value="Rhomboid"/>
    <property type="match status" value="1"/>
</dbReference>
<dbReference type="Proteomes" id="UP001198962">
    <property type="component" value="Unassembled WGS sequence"/>
</dbReference>
<keyword evidence="8" id="KW-1185">Reference proteome</keyword>
<evidence type="ECO:0000259" key="6">
    <source>
        <dbReference type="Pfam" id="PF01694"/>
    </source>
</evidence>
<dbReference type="Gene3D" id="1.20.1540.10">
    <property type="entry name" value="Rhomboid-like"/>
    <property type="match status" value="1"/>
</dbReference>
<dbReference type="RefSeq" id="WP_308451671.1">
    <property type="nucleotide sequence ID" value="NZ_JAJEPU010000032.1"/>
</dbReference>
<evidence type="ECO:0000256" key="3">
    <source>
        <dbReference type="ARBA" id="ARBA00022989"/>
    </source>
</evidence>
<evidence type="ECO:0000256" key="1">
    <source>
        <dbReference type="ARBA" id="ARBA00004141"/>
    </source>
</evidence>
<dbReference type="GO" id="GO:0004252">
    <property type="term" value="F:serine-type endopeptidase activity"/>
    <property type="evidence" value="ECO:0007669"/>
    <property type="project" value="InterPro"/>
</dbReference>
<dbReference type="GO" id="GO:0016020">
    <property type="term" value="C:membrane"/>
    <property type="evidence" value="ECO:0007669"/>
    <property type="project" value="UniProtKB-SubCell"/>
</dbReference>
<sequence>MKNSRGWSISFNSPVVLCFALICLVAWLMGWLSGGRTTTMFFSVYRASLSSPFTYVRLIGHVFGHASLDHLLGNMTLLLIIGPMLEEKYGSLNLLVVILITAFVTGIASFLLFPHTQLLGASGVVSAFILLSSFTSIREHYIPLTFLLVAIFYLGGQIYEGIFVPSNISNFTHILGGVVGAWFGFFLMSR</sequence>
<reference evidence="7" key="1">
    <citation type="submission" date="2021-10" db="EMBL/GenBank/DDBJ databases">
        <title>Anaerobic single-cell dispensing facilitates the cultivation of human gut bacteria.</title>
        <authorList>
            <person name="Afrizal A."/>
        </authorList>
    </citation>
    <scope>NUCLEOTIDE SEQUENCE</scope>
    <source>
        <strain evidence="7">CLA-AA-H274</strain>
    </source>
</reference>
<feature type="transmembrane region" description="Helical" evidence="5">
    <location>
        <begin position="118"/>
        <end position="134"/>
    </location>
</feature>
<dbReference type="InterPro" id="IPR035952">
    <property type="entry name" value="Rhomboid-like_sf"/>
</dbReference>
<feature type="domain" description="Peptidase S54 rhomboid" evidence="6">
    <location>
        <begin position="54"/>
        <end position="189"/>
    </location>
</feature>
<proteinExistence type="predicted"/>
<dbReference type="AlphaFoldDB" id="A0AAE3DLP8"/>
<evidence type="ECO:0000313" key="8">
    <source>
        <dbReference type="Proteomes" id="UP001198962"/>
    </source>
</evidence>